<reference evidence="1 2" key="1">
    <citation type="journal article" date="2018" name="J. Antimicrob. Chemother.">
        <title>Phylogenomics of colistin-susceptible and resistant XDR Acinetobacter baumannii.</title>
        <authorList>
            <person name="Mustapha M."/>
            <person name="Li B."/>
            <person name="Pacey M.P."/>
            <person name="Mettus R.T."/>
            <person name="McElheny C.L."/>
            <person name="Ernst R.K."/>
            <person name="Cooper V.S."/>
            <person name="Doi Y."/>
        </authorList>
    </citation>
    <scope>NUCLEOTIDE SEQUENCE [LARGE SCALE GENOMIC DNA]</scope>
    <source>
        <strain evidence="1 2">R20</strain>
    </source>
</reference>
<evidence type="ECO:0000313" key="2">
    <source>
        <dbReference type="Proteomes" id="UP000239276"/>
    </source>
</evidence>
<protein>
    <submittedName>
        <fullName evidence="1">Uncharacterized protein</fullName>
    </submittedName>
</protein>
<name>A0AB37AAV9_ACIBA</name>
<accession>A0AB37AAV9</accession>
<dbReference type="RefSeq" id="WP_000114221.1">
    <property type="nucleotide sequence ID" value="NZ_JAXORW010000046.1"/>
</dbReference>
<organism evidence="1 2">
    <name type="scientific">Acinetobacter baumannii</name>
    <dbReference type="NCBI Taxonomy" id="470"/>
    <lineage>
        <taxon>Bacteria</taxon>
        <taxon>Pseudomonadati</taxon>
        <taxon>Pseudomonadota</taxon>
        <taxon>Gammaproteobacteria</taxon>
        <taxon>Moraxellales</taxon>
        <taxon>Moraxellaceae</taxon>
        <taxon>Acinetobacter</taxon>
        <taxon>Acinetobacter calcoaceticus/baumannii complex</taxon>
    </lineage>
</organism>
<proteinExistence type="predicted"/>
<dbReference type="Proteomes" id="UP000239276">
    <property type="component" value="Unassembled WGS sequence"/>
</dbReference>
<evidence type="ECO:0000313" key="1">
    <source>
        <dbReference type="EMBL" id="PQH47964.1"/>
    </source>
</evidence>
<comment type="caution">
    <text evidence="1">The sequence shown here is derived from an EMBL/GenBank/DDBJ whole genome shotgun (WGS) entry which is preliminary data.</text>
</comment>
<gene>
    <name evidence="1" type="ORF">C5U34_17380</name>
</gene>
<dbReference type="AlphaFoldDB" id="A0AB37AAV9"/>
<dbReference type="EMBL" id="PUDN01000131">
    <property type="protein sequence ID" value="PQH47964.1"/>
    <property type="molecule type" value="Genomic_DNA"/>
</dbReference>
<sequence>MSVKTIIENAQVQKGTKKTDGGAFYFVEVMEPVRKYINPDKPQDAATLEALAQSGETISQLTLHQRNRSLVFSSADLA</sequence>